<feature type="region of interest" description="Disordered" evidence="1">
    <location>
        <begin position="115"/>
        <end position="153"/>
    </location>
</feature>
<evidence type="ECO:0000256" key="1">
    <source>
        <dbReference type="SAM" id="MobiDB-lite"/>
    </source>
</evidence>
<protein>
    <submittedName>
        <fullName evidence="2">Uncharacterized protein</fullName>
    </submittedName>
</protein>
<gene>
    <name evidence="2" type="ORF">R3P38DRAFT_2779973</name>
</gene>
<reference evidence="2 3" key="1">
    <citation type="journal article" date="2024" name="J Genomics">
        <title>Draft genome sequencing and assembly of Favolaschia claudopus CIRM-BRFM 2984 isolated from oak limbs.</title>
        <authorList>
            <person name="Navarro D."/>
            <person name="Drula E."/>
            <person name="Chaduli D."/>
            <person name="Cazenave R."/>
            <person name="Ahrendt S."/>
            <person name="Wang J."/>
            <person name="Lipzen A."/>
            <person name="Daum C."/>
            <person name="Barry K."/>
            <person name="Grigoriev I.V."/>
            <person name="Favel A."/>
            <person name="Rosso M.N."/>
            <person name="Martin F."/>
        </authorList>
    </citation>
    <scope>NUCLEOTIDE SEQUENCE [LARGE SCALE GENOMIC DNA]</scope>
    <source>
        <strain evidence="2 3">CIRM-BRFM 2984</strain>
    </source>
</reference>
<dbReference type="Proteomes" id="UP001362999">
    <property type="component" value="Unassembled WGS sequence"/>
</dbReference>
<evidence type="ECO:0000313" key="3">
    <source>
        <dbReference type="Proteomes" id="UP001362999"/>
    </source>
</evidence>
<accession>A0AAW0BAD3</accession>
<sequence>MPPTKEKKSKDNFDTYIEADVPPSMPFPSLAVVITTKNDEYAVPVLNHHQRAYLHDVALRDVDLLTGNKKENAETNEKIKTAALKSKAFQHVPQAGNETQERALPALISAWKEEDRKKKAQRKAKKTGQASIDAGDGSPAVGDDATPQDEDSRTNLLRGYRIIGWEKVGVLNFSSCVPDLQ</sequence>
<proteinExistence type="predicted"/>
<evidence type="ECO:0000313" key="2">
    <source>
        <dbReference type="EMBL" id="KAK7023220.1"/>
    </source>
</evidence>
<name>A0AAW0BAD3_9AGAR</name>
<comment type="caution">
    <text evidence="2">The sequence shown here is derived from an EMBL/GenBank/DDBJ whole genome shotgun (WGS) entry which is preliminary data.</text>
</comment>
<organism evidence="2 3">
    <name type="scientific">Favolaschia claudopus</name>
    <dbReference type="NCBI Taxonomy" id="2862362"/>
    <lineage>
        <taxon>Eukaryota</taxon>
        <taxon>Fungi</taxon>
        <taxon>Dikarya</taxon>
        <taxon>Basidiomycota</taxon>
        <taxon>Agaricomycotina</taxon>
        <taxon>Agaricomycetes</taxon>
        <taxon>Agaricomycetidae</taxon>
        <taxon>Agaricales</taxon>
        <taxon>Marasmiineae</taxon>
        <taxon>Mycenaceae</taxon>
        <taxon>Favolaschia</taxon>
    </lineage>
</organism>
<dbReference type="EMBL" id="JAWWNJ010000036">
    <property type="protein sequence ID" value="KAK7023220.1"/>
    <property type="molecule type" value="Genomic_DNA"/>
</dbReference>
<keyword evidence="3" id="KW-1185">Reference proteome</keyword>
<dbReference type="AlphaFoldDB" id="A0AAW0BAD3"/>